<dbReference type="InterPro" id="IPR013149">
    <property type="entry name" value="ADH-like_C"/>
</dbReference>
<dbReference type="Gene3D" id="3.40.50.720">
    <property type="entry name" value="NAD(P)-binding Rossmann-like Domain"/>
    <property type="match status" value="1"/>
</dbReference>
<evidence type="ECO:0000259" key="1">
    <source>
        <dbReference type="Pfam" id="PF00107"/>
    </source>
</evidence>
<dbReference type="GO" id="GO:0016628">
    <property type="term" value="F:oxidoreductase activity, acting on the CH-CH group of donors, NAD or NADP as acceptor"/>
    <property type="evidence" value="ECO:0007669"/>
    <property type="project" value="InterPro"/>
</dbReference>
<keyword evidence="3" id="KW-1185">Reference proteome</keyword>
<protein>
    <submittedName>
        <fullName evidence="2">Zinc-type alcohol dehydrogenase-like protein PB24D3.08c</fullName>
    </submittedName>
</protein>
<feature type="domain" description="Alcohol dehydrogenase-like C-terminal" evidence="1">
    <location>
        <begin position="39"/>
        <end position="104"/>
    </location>
</feature>
<dbReference type="OrthoDB" id="809632at2759"/>
<name>A0A8H6Y458_9AGAR</name>
<dbReference type="Proteomes" id="UP000620124">
    <property type="component" value="Unassembled WGS sequence"/>
</dbReference>
<dbReference type="EMBL" id="JACAZI010000009">
    <property type="protein sequence ID" value="KAF7352352.1"/>
    <property type="molecule type" value="Genomic_DNA"/>
</dbReference>
<reference evidence="2" key="1">
    <citation type="submission" date="2020-05" db="EMBL/GenBank/DDBJ databases">
        <title>Mycena genomes resolve the evolution of fungal bioluminescence.</title>
        <authorList>
            <person name="Tsai I.J."/>
        </authorList>
    </citation>
    <scope>NUCLEOTIDE SEQUENCE</scope>
    <source>
        <strain evidence="2">CCC161011</strain>
    </source>
</reference>
<dbReference type="InterPro" id="IPR045010">
    <property type="entry name" value="MDR_fam"/>
</dbReference>
<dbReference type="PANTHER" id="PTHR43205">
    <property type="entry name" value="PROSTAGLANDIN REDUCTASE"/>
    <property type="match status" value="1"/>
</dbReference>
<evidence type="ECO:0000313" key="3">
    <source>
        <dbReference type="Proteomes" id="UP000620124"/>
    </source>
</evidence>
<accession>A0A8H6Y458</accession>
<gene>
    <name evidence="2" type="ORF">MVEN_01198900</name>
</gene>
<dbReference type="SUPFAM" id="SSF51735">
    <property type="entry name" value="NAD(P)-binding Rossmann-fold domains"/>
    <property type="match status" value="1"/>
</dbReference>
<sequence>MDEILQLSGCHRLDRIHWFRARRRCKGGQMIYVSSGASGVGSMVIQICKIKRLKVIGSAGTDAKVDFIRSIGADVVSDYKTTPFAAALQEHGPIDLFWDNVGGEQLH</sequence>
<evidence type="ECO:0000313" key="2">
    <source>
        <dbReference type="EMBL" id="KAF7352352.1"/>
    </source>
</evidence>
<organism evidence="2 3">
    <name type="scientific">Mycena venus</name>
    <dbReference type="NCBI Taxonomy" id="2733690"/>
    <lineage>
        <taxon>Eukaryota</taxon>
        <taxon>Fungi</taxon>
        <taxon>Dikarya</taxon>
        <taxon>Basidiomycota</taxon>
        <taxon>Agaricomycotina</taxon>
        <taxon>Agaricomycetes</taxon>
        <taxon>Agaricomycetidae</taxon>
        <taxon>Agaricales</taxon>
        <taxon>Marasmiineae</taxon>
        <taxon>Mycenaceae</taxon>
        <taxon>Mycena</taxon>
    </lineage>
</organism>
<dbReference type="Pfam" id="PF00107">
    <property type="entry name" value="ADH_zinc_N"/>
    <property type="match status" value="1"/>
</dbReference>
<dbReference type="InterPro" id="IPR036291">
    <property type="entry name" value="NAD(P)-bd_dom_sf"/>
</dbReference>
<dbReference type="PANTHER" id="PTHR43205:SF7">
    <property type="entry name" value="PROSTAGLANDIN REDUCTASE 1"/>
    <property type="match status" value="1"/>
</dbReference>
<comment type="caution">
    <text evidence="2">The sequence shown here is derived from an EMBL/GenBank/DDBJ whole genome shotgun (WGS) entry which is preliminary data.</text>
</comment>
<proteinExistence type="predicted"/>
<dbReference type="AlphaFoldDB" id="A0A8H6Y458"/>